<feature type="transmembrane region" description="Helical" evidence="1">
    <location>
        <begin position="80"/>
        <end position="99"/>
    </location>
</feature>
<dbReference type="OrthoDB" id="2309399at2759"/>
<gene>
    <name evidence="2" type="ORF">C2G38_1185502</name>
</gene>
<proteinExistence type="predicted"/>
<feature type="transmembrane region" description="Helical" evidence="1">
    <location>
        <begin position="52"/>
        <end position="75"/>
    </location>
</feature>
<name>A0A397VFH2_9GLOM</name>
<feature type="transmembrane region" description="Helical" evidence="1">
    <location>
        <begin position="136"/>
        <end position="154"/>
    </location>
</feature>
<dbReference type="EMBL" id="QKWP01000411">
    <property type="protein sequence ID" value="RIB20538.1"/>
    <property type="molecule type" value="Genomic_DNA"/>
</dbReference>
<organism evidence="2 3">
    <name type="scientific">Gigaspora rosea</name>
    <dbReference type="NCBI Taxonomy" id="44941"/>
    <lineage>
        <taxon>Eukaryota</taxon>
        <taxon>Fungi</taxon>
        <taxon>Fungi incertae sedis</taxon>
        <taxon>Mucoromycota</taxon>
        <taxon>Glomeromycotina</taxon>
        <taxon>Glomeromycetes</taxon>
        <taxon>Diversisporales</taxon>
        <taxon>Gigasporaceae</taxon>
        <taxon>Gigaspora</taxon>
    </lineage>
</organism>
<feature type="transmembrane region" description="Helical" evidence="1">
    <location>
        <begin position="12"/>
        <end position="32"/>
    </location>
</feature>
<reference evidence="2 3" key="1">
    <citation type="submission" date="2018-06" db="EMBL/GenBank/DDBJ databases">
        <title>Comparative genomics reveals the genomic features of Rhizophagus irregularis, R. cerebriforme, R. diaphanum and Gigaspora rosea, and their symbiotic lifestyle signature.</title>
        <authorList>
            <person name="Morin E."/>
            <person name="San Clemente H."/>
            <person name="Chen E.C.H."/>
            <person name="De La Providencia I."/>
            <person name="Hainaut M."/>
            <person name="Kuo A."/>
            <person name="Kohler A."/>
            <person name="Murat C."/>
            <person name="Tang N."/>
            <person name="Roy S."/>
            <person name="Loubradou J."/>
            <person name="Henrissat B."/>
            <person name="Grigoriev I.V."/>
            <person name="Corradi N."/>
            <person name="Roux C."/>
            <person name="Martin F.M."/>
        </authorList>
    </citation>
    <scope>NUCLEOTIDE SEQUENCE [LARGE SCALE GENOMIC DNA]</scope>
    <source>
        <strain evidence="2 3">DAOM 194757</strain>
    </source>
</reference>
<protein>
    <submittedName>
        <fullName evidence="2">Uncharacterized protein</fullName>
    </submittedName>
</protein>
<keyword evidence="1" id="KW-1133">Transmembrane helix</keyword>
<comment type="caution">
    <text evidence="2">The sequence shown here is derived from an EMBL/GenBank/DDBJ whole genome shotgun (WGS) entry which is preliminary data.</text>
</comment>
<keyword evidence="1" id="KW-0812">Transmembrane</keyword>
<keyword evidence="1" id="KW-0472">Membrane</keyword>
<accession>A0A397VFH2</accession>
<evidence type="ECO:0000256" key="1">
    <source>
        <dbReference type="SAM" id="Phobius"/>
    </source>
</evidence>
<evidence type="ECO:0000313" key="2">
    <source>
        <dbReference type="EMBL" id="RIB20538.1"/>
    </source>
</evidence>
<sequence length="168" mass="19433">MINFDTGKCICIYILIIPIFILTFLCPALEISKLSVFDQTNGELVYNVWVEYTYLALTVSTIVGVYLFYSCLLVIETLSWYFLAVSCCWLIFPFVYTYFTINEMNGIPFLCPSDYPYKTDLIFGACKIRTANLFCMWIYFVLLAMMLPLGWSIIRKLRSVPDTQVAQS</sequence>
<dbReference type="AlphaFoldDB" id="A0A397VFH2"/>
<dbReference type="Proteomes" id="UP000266673">
    <property type="component" value="Unassembled WGS sequence"/>
</dbReference>
<keyword evidence="3" id="KW-1185">Reference proteome</keyword>
<evidence type="ECO:0000313" key="3">
    <source>
        <dbReference type="Proteomes" id="UP000266673"/>
    </source>
</evidence>